<gene>
    <name evidence="7" type="ORF">SAMN06265348_112145</name>
</gene>
<name>A0A521FHG9_9SPHI</name>
<feature type="domain" description="OmpA-like" evidence="6">
    <location>
        <begin position="83"/>
        <end position="198"/>
    </location>
</feature>
<feature type="region of interest" description="Disordered" evidence="5">
    <location>
        <begin position="56"/>
        <end position="86"/>
    </location>
</feature>
<keyword evidence="8" id="KW-1185">Reference proteome</keyword>
<feature type="compositionally biased region" description="Basic and acidic residues" evidence="5">
    <location>
        <begin position="61"/>
        <end position="80"/>
    </location>
</feature>
<dbReference type="GO" id="GO:0009279">
    <property type="term" value="C:cell outer membrane"/>
    <property type="evidence" value="ECO:0007669"/>
    <property type="project" value="UniProtKB-SubCell"/>
</dbReference>
<dbReference type="Gene3D" id="3.30.1330.60">
    <property type="entry name" value="OmpA-like domain"/>
    <property type="match status" value="1"/>
</dbReference>
<dbReference type="PROSITE" id="PS51123">
    <property type="entry name" value="OMPA_2"/>
    <property type="match status" value="1"/>
</dbReference>
<dbReference type="Pfam" id="PF00691">
    <property type="entry name" value="OmpA"/>
    <property type="match status" value="1"/>
</dbReference>
<accession>A0A521FHG9</accession>
<dbReference type="InterPro" id="IPR036737">
    <property type="entry name" value="OmpA-like_sf"/>
</dbReference>
<proteinExistence type="predicted"/>
<keyword evidence="2 4" id="KW-0472">Membrane</keyword>
<evidence type="ECO:0000256" key="4">
    <source>
        <dbReference type="PROSITE-ProRule" id="PRU00473"/>
    </source>
</evidence>
<dbReference type="PANTHER" id="PTHR30329">
    <property type="entry name" value="STATOR ELEMENT OF FLAGELLAR MOTOR COMPLEX"/>
    <property type="match status" value="1"/>
</dbReference>
<organism evidence="7 8">
    <name type="scientific">Pedobacter westerhofensis</name>
    <dbReference type="NCBI Taxonomy" id="425512"/>
    <lineage>
        <taxon>Bacteria</taxon>
        <taxon>Pseudomonadati</taxon>
        <taxon>Bacteroidota</taxon>
        <taxon>Sphingobacteriia</taxon>
        <taxon>Sphingobacteriales</taxon>
        <taxon>Sphingobacteriaceae</taxon>
        <taxon>Pedobacter</taxon>
    </lineage>
</organism>
<dbReference type="InterPro" id="IPR006665">
    <property type="entry name" value="OmpA-like"/>
</dbReference>
<dbReference type="EMBL" id="FXTN01000012">
    <property type="protein sequence ID" value="SMO95499.1"/>
    <property type="molecule type" value="Genomic_DNA"/>
</dbReference>
<evidence type="ECO:0000256" key="5">
    <source>
        <dbReference type="SAM" id="MobiDB-lite"/>
    </source>
</evidence>
<protein>
    <submittedName>
        <fullName evidence="7">OmpA-OmpF porin, OOP family</fullName>
    </submittedName>
</protein>
<keyword evidence="3" id="KW-0998">Cell outer membrane</keyword>
<evidence type="ECO:0000259" key="6">
    <source>
        <dbReference type="PROSITE" id="PS51123"/>
    </source>
</evidence>
<dbReference type="InterPro" id="IPR050330">
    <property type="entry name" value="Bact_OuterMem_StrucFunc"/>
</dbReference>
<comment type="subcellular location">
    <subcellularLocation>
        <location evidence="1">Cell outer membrane</location>
    </subcellularLocation>
</comment>
<evidence type="ECO:0000256" key="1">
    <source>
        <dbReference type="ARBA" id="ARBA00004442"/>
    </source>
</evidence>
<dbReference type="PANTHER" id="PTHR30329:SF21">
    <property type="entry name" value="LIPOPROTEIN YIAD-RELATED"/>
    <property type="match status" value="1"/>
</dbReference>
<evidence type="ECO:0000313" key="8">
    <source>
        <dbReference type="Proteomes" id="UP000320300"/>
    </source>
</evidence>
<dbReference type="InterPro" id="IPR006664">
    <property type="entry name" value="OMP_bac"/>
</dbReference>
<dbReference type="PRINTS" id="PR01023">
    <property type="entry name" value="NAFLGMOTY"/>
</dbReference>
<dbReference type="AlphaFoldDB" id="A0A521FHG9"/>
<evidence type="ECO:0000256" key="2">
    <source>
        <dbReference type="ARBA" id="ARBA00023136"/>
    </source>
</evidence>
<evidence type="ECO:0000313" key="7">
    <source>
        <dbReference type="EMBL" id="SMO95499.1"/>
    </source>
</evidence>
<dbReference type="CDD" id="cd07185">
    <property type="entry name" value="OmpA_C-like"/>
    <property type="match status" value="1"/>
</dbReference>
<dbReference type="PRINTS" id="PR01021">
    <property type="entry name" value="OMPADOMAIN"/>
</dbReference>
<sequence>MQYIYHFIDMKDILYVYKNKLRMKILRPHLLLALIGLMTISLQACKTKKLAAKPVPPVTKAVEEPAKAPEPAPVEKKEEPAPAPEKSNYTFDNIQFEFNSGVLKTASFAVLDQVATEMKKDESVKFVLNGHSSAEGTPEHNMSLSVDRANSVKSYLVNAGIPAANMTIKGFGATQPMTSNDTEEGKVLNRRVEIRKVK</sequence>
<dbReference type="SUPFAM" id="SSF103088">
    <property type="entry name" value="OmpA-like"/>
    <property type="match status" value="1"/>
</dbReference>
<evidence type="ECO:0000256" key="3">
    <source>
        <dbReference type="ARBA" id="ARBA00023237"/>
    </source>
</evidence>
<reference evidence="7 8" key="1">
    <citation type="submission" date="2017-05" db="EMBL/GenBank/DDBJ databases">
        <authorList>
            <person name="Varghese N."/>
            <person name="Submissions S."/>
        </authorList>
    </citation>
    <scope>NUCLEOTIDE SEQUENCE [LARGE SCALE GENOMIC DNA]</scope>
    <source>
        <strain evidence="7 8">DSM 19036</strain>
    </source>
</reference>
<dbReference type="Proteomes" id="UP000320300">
    <property type="component" value="Unassembled WGS sequence"/>
</dbReference>